<keyword evidence="3" id="KW-1185">Reference proteome</keyword>
<proteinExistence type="predicted"/>
<sequence length="114" mass="12491">MSLTSSSPHSSTATTHAPPRRTVRSISAANSPGNRASARWALKDKSKASSKNGRLCGSARLTSGEESTSSTPVTSETPISVRAMTSWPAPAETQRTLEWLRRRPRDWRERKKAE</sequence>
<dbReference type="Proteomes" id="UP000233551">
    <property type="component" value="Unassembled WGS sequence"/>
</dbReference>
<reference evidence="2 3" key="1">
    <citation type="submission" date="2017-11" db="EMBL/GenBank/DDBJ databases">
        <title>De-novo sequencing of pomegranate (Punica granatum L.) genome.</title>
        <authorList>
            <person name="Akparov Z."/>
            <person name="Amiraslanov A."/>
            <person name="Hajiyeva S."/>
            <person name="Abbasov M."/>
            <person name="Kaur K."/>
            <person name="Hamwieh A."/>
            <person name="Solovyev V."/>
            <person name="Salamov A."/>
            <person name="Braich B."/>
            <person name="Kosarev P."/>
            <person name="Mahmoud A."/>
            <person name="Hajiyev E."/>
            <person name="Babayeva S."/>
            <person name="Izzatullayeva V."/>
            <person name="Mammadov A."/>
            <person name="Mammadov A."/>
            <person name="Sharifova S."/>
            <person name="Ojaghi J."/>
            <person name="Eynullazada K."/>
            <person name="Bayramov B."/>
            <person name="Abdulazimova A."/>
            <person name="Shahmuradov I."/>
        </authorList>
    </citation>
    <scope>NUCLEOTIDE SEQUENCE [LARGE SCALE GENOMIC DNA]</scope>
    <source>
        <strain evidence="3">cv. AG2017</strain>
        <tissue evidence="2">Leaf</tissue>
    </source>
</reference>
<evidence type="ECO:0000256" key="1">
    <source>
        <dbReference type="SAM" id="MobiDB-lite"/>
    </source>
</evidence>
<gene>
    <name evidence="2" type="ORF">CRG98_048085</name>
</gene>
<feature type="compositionally biased region" description="Low complexity" evidence="1">
    <location>
        <begin position="1"/>
        <end position="17"/>
    </location>
</feature>
<name>A0A2I0HIK8_PUNGR</name>
<dbReference type="AlphaFoldDB" id="A0A2I0HIK8"/>
<protein>
    <submittedName>
        <fullName evidence="2">Uncharacterized protein</fullName>
    </submittedName>
</protein>
<feature type="compositionally biased region" description="Polar residues" evidence="1">
    <location>
        <begin position="24"/>
        <end position="34"/>
    </location>
</feature>
<organism evidence="2 3">
    <name type="scientific">Punica granatum</name>
    <name type="common">Pomegranate</name>
    <dbReference type="NCBI Taxonomy" id="22663"/>
    <lineage>
        <taxon>Eukaryota</taxon>
        <taxon>Viridiplantae</taxon>
        <taxon>Streptophyta</taxon>
        <taxon>Embryophyta</taxon>
        <taxon>Tracheophyta</taxon>
        <taxon>Spermatophyta</taxon>
        <taxon>Magnoliopsida</taxon>
        <taxon>eudicotyledons</taxon>
        <taxon>Gunneridae</taxon>
        <taxon>Pentapetalae</taxon>
        <taxon>rosids</taxon>
        <taxon>malvids</taxon>
        <taxon>Myrtales</taxon>
        <taxon>Lythraceae</taxon>
        <taxon>Punica</taxon>
    </lineage>
</organism>
<accession>A0A2I0HIK8</accession>
<comment type="caution">
    <text evidence="2">The sequence shown here is derived from an EMBL/GenBank/DDBJ whole genome shotgun (WGS) entry which is preliminary data.</text>
</comment>
<evidence type="ECO:0000313" key="2">
    <source>
        <dbReference type="EMBL" id="PKI31524.1"/>
    </source>
</evidence>
<feature type="compositionally biased region" description="Low complexity" evidence="1">
    <location>
        <begin position="62"/>
        <end position="77"/>
    </location>
</feature>
<feature type="region of interest" description="Disordered" evidence="1">
    <location>
        <begin position="1"/>
        <end position="92"/>
    </location>
</feature>
<dbReference type="EMBL" id="PGOL01008656">
    <property type="protein sequence ID" value="PKI31524.1"/>
    <property type="molecule type" value="Genomic_DNA"/>
</dbReference>
<evidence type="ECO:0000313" key="3">
    <source>
        <dbReference type="Proteomes" id="UP000233551"/>
    </source>
</evidence>